<feature type="compositionally biased region" description="Low complexity" evidence="1">
    <location>
        <begin position="230"/>
        <end position="250"/>
    </location>
</feature>
<feature type="compositionally biased region" description="Low complexity" evidence="1">
    <location>
        <begin position="590"/>
        <end position="610"/>
    </location>
</feature>
<dbReference type="AlphaFoldDB" id="A0AAN6GK75"/>
<organism evidence="2 3">
    <name type="scientific">Tilletia horrida</name>
    <dbReference type="NCBI Taxonomy" id="155126"/>
    <lineage>
        <taxon>Eukaryota</taxon>
        <taxon>Fungi</taxon>
        <taxon>Dikarya</taxon>
        <taxon>Basidiomycota</taxon>
        <taxon>Ustilaginomycotina</taxon>
        <taxon>Exobasidiomycetes</taxon>
        <taxon>Tilletiales</taxon>
        <taxon>Tilletiaceae</taxon>
        <taxon>Tilletia</taxon>
    </lineage>
</organism>
<feature type="compositionally biased region" description="Basic and acidic residues" evidence="1">
    <location>
        <begin position="74"/>
        <end position="85"/>
    </location>
</feature>
<feature type="region of interest" description="Disordered" evidence="1">
    <location>
        <begin position="528"/>
        <end position="557"/>
    </location>
</feature>
<name>A0AAN6GK75_9BASI</name>
<evidence type="ECO:0000313" key="2">
    <source>
        <dbReference type="EMBL" id="KAK0538426.1"/>
    </source>
</evidence>
<feature type="region of interest" description="Disordered" evidence="1">
    <location>
        <begin position="217"/>
        <end position="250"/>
    </location>
</feature>
<sequence>MSLPRTTAAAAAAAAARASTRVRPEATAAAAAAAAAATLAARAGARRGYATPINTRSSLVPLLGTTPPPAPKPVDLDAASKEKSETSISGGTADDETVKLQRWLQKLVRSGASPSSASAGTGGGDHLAAALERARNALLRPSQSMPGAGRASPQPRRQKLQTVEQRQANTRPAPSLRDKVLEAAWRLAHGARKTSASVEKLLELYTERAGRQLSVELRYESTPSPERRVPGASAADESSPSSSSASAAEGQDAVDDGVLLLAYVSNLDPADPDGIKLSLCTAFPIAVNAGDLDADDQPAGRGALAISCAHTLTTALLGQQGSKNASPEASTPSPSVAFALTRQGDVYAVRTLLSSLPQSDLILLQLSEQPVLIPRDQFSASSRSPGFFSRNEVASSSSSPSSSAFASASTGVSRKPLRTLPVSPYPAHPGETILVSSFDGWDSSPSSAETEKHFPGGAYDAADGRGSERAPSGSSRTVGQRWGTARLIEYKDGANKEARVGTYDDLHQLDFRLLSAANHVRPKLASVTVPMPDDMPADERAQEAAAAEGEDEDEEETIRRILPGLARPDNMHLLDRALASLSRPPIAAKQPATSQTAPSAAAPLSSRSSPGLNSAPFPPPGSSGGPIVAAREGCVVGVVRGSRTSVLEGHRGDGVPAEKIFEMFSLPGLGKKKLAERKARASSAQQKAEQPASDRAKEP</sequence>
<dbReference type="EMBL" id="JAPDMQ010000045">
    <property type="protein sequence ID" value="KAK0538426.1"/>
    <property type="molecule type" value="Genomic_DNA"/>
</dbReference>
<dbReference type="Proteomes" id="UP001176521">
    <property type="component" value="Unassembled WGS sequence"/>
</dbReference>
<keyword evidence="3" id="KW-1185">Reference proteome</keyword>
<proteinExistence type="predicted"/>
<feature type="compositionally biased region" description="Low complexity" evidence="1">
    <location>
        <begin position="436"/>
        <end position="447"/>
    </location>
</feature>
<feature type="region of interest" description="Disordered" evidence="1">
    <location>
        <begin position="436"/>
        <end position="479"/>
    </location>
</feature>
<protein>
    <submittedName>
        <fullName evidence="2">Uncharacterized protein</fullName>
    </submittedName>
</protein>
<feature type="compositionally biased region" description="Polar residues" evidence="1">
    <location>
        <begin position="160"/>
        <end position="172"/>
    </location>
</feature>
<evidence type="ECO:0000256" key="1">
    <source>
        <dbReference type="SAM" id="MobiDB-lite"/>
    </source>
</evidence>
<feature type="region of interest" description="Disordered" evidence="1">
    <location>
        <begin position="390"/>
        <end position="410"/>
    </location>
</feature>
<feature type="region of interest" description="Disordered" evidence="1">
    <location>
        <begin position="140"/>
        <end position="177"/>
    </location>
</feature>
<feature type="region of interest" description="Disordered" evidence="1">
    <location>
        <begin position="586"/>
        <end position="628"/>
    </location>
</feature>
<feature type="compositionally biased region" description="Low complexity" evidence="1">
    <location>
        <begin position="394"/>
        <end position="409"/>
    </location>
</feature>
<comment type="caution">
    <text evidence="2">The sequence shown here is derived from an EMBL/GenBank/DDBJ whole genome shotgun (WGS) entry which is preliminary data.</text>
</comment>
<gene>
    <name evidence="2" type="ORF">OC842_001302</name>
</gene>
<feature type="region of interest" description="Disordered" evidence="1">
    <location>
        <begin position="672"/>
        <end position="699"/>
    </location>
</feature>
<reference evidence="2" key="1">
    <citation type="journal article" date="2023" name="PhytoFront">
        <title>Draft Genome Resources of Seven Strains of Tilletia horrida, Causal Agent of Kernel Smut of Rice.</title>
        <authorList>
            <person name="Khanal S."/>
            <person name="Antony Babu S."/>
            <person name="Zhou X.G."/>
        </authorList>
    </citation>
    <scope>NUCLEOTIDE SEQUENCE</scope>
    <source>
        <strain evidence="2">TX3</strain>
    </source>
</reference>
<accession>A0AAN6GK75</accession>
<feature type="region of interest" description="Disordered" evidence="1">
    <location>
        <begin position="58"/>
        <end position="96"/>
    </location>
</feature>
<evidence type="ECO:0000313" key="3">
    <source>
        <dbReference type="Proteomes" id="UP001176521"/>
    </source>
</evidence>